<keyword evidence="3" id="KW-0805">Transcription regulation</keyword>
<dbReference type="Gene3D" id="1.10.10.10">
    <property type="entry name" value="Winged helix-like DNA-binding domain superfamily/Winged helix DNA-binding domain"/>
    <property type="match status" value="1"/>
</dbReference>
<dbReference type="InterPro" id="IPR036388">
    <property type="entry name" value="WH-like_DNA-bd_sf"/>
</dbReference>
<accession>D7DQ74</accession>
<keyword evidence="7" id="KW-0808">Transferase</keyword>
<dbReference type="SUPFAM" id="SSF53383">
    <property type="entry name" value="PLP-dependent transferases"/>
    <property type="match status" value="1"/>
</dbReference>
<reference evidence="7 8" key="2">
    <citation type="journal article" date="2011" name="J. Bacteriol.">
        <title>Genomes of three methylotrophs from a single niche uncover genetic and metabolic divergence of Methylophilaceae.</title>
        <authorList>
            <person name="Lapidus A."/>
            <person name="Clum A."/>
            <person name="Labutti K."/>
            <person name="Kaluzhnaya M.G."/>
            <person name="Lim S."/>
            <person name="Beck D.A."/>
            <person name="Glavina Del Rio T."/>
            <person name="Nolan M."/>
            <person name="Mavromatis K."/>
            <person name="Huntemann M."/>
            <person name="Lucas S."/>
            <person name="Lidstrom M.E."/>
            <person name="Ivanova N."/>
            <person name="Chistoserdova L."/>
        </authorList>
    </citation>
    <scope>NUCLEOTIDE SEQUENCE [LARGE SCALE GENOMIC DNA]</scope>
    <source>
        <strain evidence="7 8">301</strain>
    </source>
</reference>
<reference evidence="8" key="1">
    <citation type="submission" date="2010-05" db="EMBL/GenBank/DDBJ databases">
        <title>Complete sequence of Methylotenera sp. 301.</title>
        <authorList>
            <person name="Lucas S."/>
            <person name="Copeland A."/>
            <person name="Lapidus A."/>
            <person name="Cheng J.-F."/>
            <person name="Bruce D."/>
            <person name="Goodwin L."/>
            <person name="Pitluck S."/>
            <person name="Clum A."/>
            <person name="Land M."/>
            <person name="Hauser L."/>
            <person name="Kyrpides N."/>
            <person name="Ivanova N."/>
            <person name="Chistoservova L."/>
            <person name="Kalyuzhnaya M."/>
            <person name="Woyke T."/>
        </authorList>
    </citation>
    <scope>NUCLEOTIDE SEQUENCE [LARGE SCALE GENOMIC DNA]</scope>
    <source>
        <strain evidence="8">301</strain>
    </source>
</reference>
<keyword evidence="5" id="KW-0804">Transcription</keyword>
<comment type="similarity">
    <text evidence="1">In the C-terminal section; belongs to the class-I pyridoxal-phosphate-dependent aminotransferase family.</text>
</comment>
<evidence type="ECO:0000256" key="2">
    <source>
        <dbReference type="ARBA" id="ARBA00022898"/>
    </source>
</evidence>
<dbReference type="CDD" id="cd00609">
    <property type="entry name" value="AAT_like"/>
    <property type="match status" value="1"/>
</dbReference>
<dbReference type="eggNOG" id="COG1167">
    <property type="taxonomic scope" value="Bacteria"/>
</dbReference>
<dbReference type="PROSITE" id="PS50949">
    <property type="entry name" value="HTH_GNTR"/>
    <property type="match status" value="1"/>
</dbReference>
<dbReference type="GO" id="GO:0008483">
    <property type="term" value="F:transaminase activity"/>
    <property type="evidence" value="ECO:0007669"/>
    <property type="project" value="UniProtKB-KW"/>
</dbReference>
<protein>
    <submittedName>
        <fullName evidence="7">Transcriptional regulator, GntR family with aminotransferase domain</fullName>
    </submittedName>
</protein>
<dbReference type="AlphaFoldDB" id="D7DQ74"/>
<dbReference type="EMBL" id="CP002056">
    <property type="protein sequence ID" value="ADI29445.1"/>
    <property type="molecule type" value="Genomic_DNA"/>
</dbReference>
<dbReference type="Pfam" id="PF00155">
    <property type="entry name" value="Aminotran_1_2"/>
    <property type="match status" value="1"/>
</dbReference>
<dbReference type="PRINTS" id="PR00035">
    <property type="entry name" value="HTHGNTR"/>
</dbReference>
<dbReference type="GO" id="GO:0030170">
    <property type="term" value="F:pyridoxal phosphate binding"/>
    <property type="evidence" value="ECO:0007669"/>
    <property type="project" value="InterPro"/>
</dbReference>
<dbReference type="Pfam" id="PF00392">
    <property type="entry name" value="GntR"/>
    <property type="match status" value="1"/>
</dbReference>
<keyword evidence="4" id="KW-0238">DNA-binding</keyword>
<gene>
    <name evidence="7" type="ordered locus">M301_1061</name>
</gene>
<dbReference type="InterPro" id="IPR000524">
    <property type="entry name" value="Tscrpt_reg_HTH_GntR"/>
</dbReference>
<proteinExistence type="inferred from homology"/>
<dbReference type="GO" id="GO:0003677">
    <property type="term" value="F:DNA binding"/>
    <property type="evidence" value="ECO:0007669"/>
    <property type="project" value="UniProtKB-KW"/>
</dbReference>
<dbReference type="CDD" id="cd07377">
    <property type="entry name" value="WHTH_GntR"/>
    <property type="match status" value="1"/>
</dbReference>
<dbReference type="InterPro" id="IPR036390">
    <property type="entry name" value="WH_DNA-bd_sf"/>
</dbReference>
<keyword evidence="8" id="KW-1185">Reference proteome</keyword>
<dbReference type="InterPro" id="IPR015424">
    <property type="entry name" value="PyrdxlP-dep_Trfase"/>
</dbReference>
<dbReference type="RefSeq" id="WP_013147761.1">
    <property type="nucleotide sequence ID" value="NC_014207.1"/>
</dbReference>
<dbReference type="OrthoDB" id="9804020at2"/>
<dbReference type="Proteomes" id="UP000000383">
    <property type="component" value="Chromosome"/>
</dbReference>
<evidence type="ECO:0000313" key="7">
    <source>
        <dbReference type="EMBL" id="ADI29445.1"/>
    </source>
</evidence>
<dbReference type="GO" id="GO:0003700">
    <property type="term" value="F:DNA-binding transcription factor activity"/>
    <property type="evidence" value="ECO:0007669"/>
    <property type="project" value="InterPro"/>
</dbReference>
<dbReference type="HOGENOM" id="CLU_017584_0_1_4"/>
<dbReference type="InterPro" id="IPR051446">
    <property type="entry name" value="HTH_trans_reg/aminotransferase"/>
</dbReference>
<evidence type="ECO:0000256" key="4">
    <source>
        <dbReference type="ARBA" id="ARBA00023125"/>
    </source>
</evidence>
<keyword evidence="2" id="KW-0663">Pyridoxal phosphate</keyword>
<organism evidence="7 8">
    <name type="scientific">Methylotenera versatilis (strain 301)</name>
    <dbReference type="NCBI Taxonomy" id="666681"/>
    <lineage>
        <taxon>Bacteria</taxon>
        <taxon>Pseudomonadati</taxon>
        <taxon>Pseudomonadota</taxon>
        <taxon>Betaproteobacteria</taxon>
        <taxon>Nitrosomonadales</taxon>
        <taxon>Methylophilaceae</taxon>
        <taxon>Methylotenera</taxon>
    </lineage>
</organism>
<feature type="domain" description="HTH gntR-type" evidence="6">
    <location>
        <begin position="23"/>
        <end position="91"/>
    </location>
</feature>
<dbReference type="InterPro" id="IPR015421">
    <property type="entry name" value="PyrdxlP-dep_Trfase_major"/>
</dbReference>
<dbReference type="SUPFAM" id="SSF46785">
    <property type="entry name" value="Winged helix' DNA-binding domain"/>
    <property type="match status" value="1"/>
</dbReference>
<sequence length="519" mass="58149">MKQLVLSEWLLTQLNQSDFPVRMPNHRRIYEVIRRAITTQILSAGERLPSTRSLADDLTVSRNTILAAFEQLLDEGYVASQTGSGTYVTYNQHDGFSKNIVNNNIAGDKSAVQSVESNAENIALKHEDSIGLSKRGLAACGAIKEYQSPVRVHNEVQPFTPGEDDYAGFPYALWRRLLNRQWRTPDPALLDSSHDGGYLPLRKAIADYLRVSRAVNLTYDQVLITSGTQQSIDLCARLLTDHGDCAWVENPGYWAARRVLEVNGLQLHPVNVDKEGMAPSTKDYRTTPRLIYTTPSHQYPKGMVMSYGRRRLLLDYAQNCKAWIIEDDYDSEFRFEGRPISSLQGMDQNGRVLYLGTFSKVMYPGIRLGYLVVPPNLVESFKSGLYELQRPGQVVIQAALADFIEEGHFASHIRRLRQIYGERRRLLQAALAPIATVGARLSTVDSGLHLVVEFDSICDDVSVAELASVQGLRVYPLSHYCMGESTEKGLIIGYAYSATEHITEFGSKLAEVIQLALRQ</sequence>
<evidence type="ECO:0000256" key="1">
    <source>
        <dbReference type="ARBA" id="ARBA00005384"/>
    </source>
</evidence>
<dbReference type="InterPro" id="IPR004839">
    <property type="entry name" value="Aminotransferase_I/II_large"/>
</dbReference>
<name>D7DQ74_METV0</name>
<keyword evidence="7" id="KW-0032">Aminotransferase</keyword>
<dbReference type="SMART" id="SM00345">
    <property type="entry name" value="HTH_GNTR"/>
    <property type="match status" value="1"/>
</dbReference>
<evidence type="ECO:0000259" key="6">
    <source>
        <dbReference type="PROSITE" id="PS50949"/>
    </source>
</evidence>
<dbReference type="KEGG" id="meh:M301_1061"/>
<evidence type="ECO:0000256" key="5">
    <source>
        <dbReference type="ARBA" id="ARBA00023163"/>
    </source>
</evidence>
<dbReference type="PANTHER" id="PTHR46577:SF1">
    <property type="entry name" value="HTH-TYPE TRANSCRIPTIONAL REGULATORY PROTEIN GABR"/>
    <property type="match status" value="1"/>
</dbReference>
<dbReference type="PANTHER" id="PTHR46577">
    <property type="entry name" value="HTH-TYPE TRANSCRIPTIONAL REGULATORY PROTEIN GABR"/>
    <property type="match status" value="1"/>
</dbReference>
<evidence type="ECO:0000256" key="3">
    <source>
        <dbReference type="ARBA" id="ARBA00023015"/>
    </source>
</evidence>
<evidence type="ECO:0000313" key="8">
    <source>
        <dbReference type="Proteomes" id="UP000000383"/>
    </source>
</evidence>
<dbReference type="STRING" id="666681.M301_1061"/>
<dbReference type="Gene3D" id="3.40.640.10">
    <property type="entry name" value="Type I PLP-dependent aspartate aminotransferase-like (Major domain)"/>
    <property type="match status" value="1"/>
</dbReference>